<keyword evidence="20" id="KW-1185">Reference proteome</keyword>
<sequence length="427" mass="46091">MATRELDRLDVVEQRMDKAIDRFAALAGLLLGTVLTAFAVSGETATTWAWMAALTAVALGWIWFLSVREPIRARVPVVGGVYMAGLLVLMAALTWLSPFYAFMAIGGYGHAFCYLHGRWRYVAVAFVGGCAAFSQMGGRLALPWSTGWWWALAALLVGNAVVAGGFNWFAAISAQQTERRKRMIAELEETNAQLETALAENVQLHAQLVAQARQAGVQDERTRMAREIHDTIAQGLTGIVTQLEAADAAAGEADVRDRLRIARGLARESLTEARRSVDALRPEPLERAQLPEALADLVDRWSETTGVRVRRETTGATRPLLPDVEVALFRVAQEALANVAKHAEATTVGITLSYMDDVVVLDVRDDGRGFDLPDRGAGGFGLTAMEQRVHRVSGTLTVESAPGEGTALSASVPAIPAETRTCGEVPL</sequence>
<dbReference type="PIRSF" id="PIRSF037434">
    <property type="entry name" value="STHK_ChrS"/>
    <property type="match status" value="1"/>
</dbReference>
<evidence type="ECO:0000256" key="1">
    <source>
        <dbReference type="ARBA" id="ARBA00000085"/>
    </source>
</evidence>
<evidence type="ECO:0000313" key="19">
    <source>
        <dbReference type="EMBL" id="MFD1235649.1"/>
    </source>
</evidence>
<evidence type="ECO:0000256" key="15">
    <source>
        <dbReference type="ARBA" id="ARBA00030800"/>
    </source>
</evidence>
<comment type="function">
    <text evidence="14">Member of the two-component regulatory system NreB/NreC involved in the control of dissimilatory nitrate/nitrite reduction in response to oxygen. NreB functions as a direct oxygen sensor histidine kinase which is autophosphorylated, in the absence of oxygen, probably at the conserved histidine residue, and transfers its phosphate group probably to a conserved aspartate residue of NreC. NreB/NreC activates the expression of the nitrate (narGHJI) and nitrite (nir) reductase operons, as well as the putative nitrate transporter gene narT.</text>
</comment>
<keyword evidence="10 19" id="KW-0418">Kinase</keyword>
<gene>
    <name evidence="19" type="ORF">ACFQ34_20355</name>
</gene>
<dbReference type="Pfam" id="PF07730">
    <property type="entry name" value="HisKA_3"/>
    <property type="match status" value="1"/>
</dbReference>
<evidence type="ECO:0000256" key="14">
    <source>
        <dbReference type="ARBA" id="ARBA00024827"/>
    </source>
</evidence>
<feature type="coiled-coil region" evidence="16">
    <location>
        <begin position="173"/>
        <end position="207"/>
    </location>
</feature>
<dbReference type="InterPro" id="IPR005467">
    <property type="entry name" value="His_kinase_dom"/>
</dbReference>
<feature type="transmembrane region" description="Helical" evidence="17">
    <location>
        <begin position="23"/>
        <end position="42"/>
    </location>
</feature>
<keyword evidence="8" id="KW-0808">Transferase</keyword>
<keyword evidence="12" id="KW-0902">Two-component regulatory system</keyword>
<accession>A0ABW3VMW7</accession>
<evidence type="ECO:0000256" key="6">
    <source>
        <dbReference type="ARBA" id="ARBA00022485"/>
    </source>
</evidence>
<dbReference type="EMBL" id="JBHTMB010000169">
    <property type="protein sequence ID" value="MFD1235649.1"/>
    <property type="molecule type" value="Genomic_DNA"/>
</dbReference>
<organism evidence="19 20">
    <name type="scientific">Pseudonocardia benzenivorans</name>
    <dbReference type="NCBI Taxonomy" id="228005"/>
    <lineage>
        <taxon>Bacteria</taxon>
        <taxon>Bacillati</taxon>
        <taxon>Actinomycetota</taxon>
        <taxon>Actinomycetes</taxon>
        <taxon>Pseudonocardiales</taxon>
        <taxon>Pseudonocardiaceae</taxon>
        <taxon>Pseudonocardia</taxon>
    </lineage>
</organism>
<feature type="transmembrane region" description="Helical" evidence="17">
    <location>
        <begin position="73"/>
        <end position="93"/>
    </location>
</feature>
<dbReference type="Pfam" id="PF02518">
    <property type="entry name" value="HATPase_c"/>
    <property type="match status" value="1"/>
</dbReference>
<feature type="transmembrane region" description="Helical" evidence="17">
    <location>
        <begin position="48"/>
        <end position="66"/>
    </location>
</feature>
<dbReference type="PANTHER" id="PTHR24421">
    <property type="entry name" value="NITRATE/NITRITE SENSOR PROTEIN NARX-RELATED"/>
    <property type="match status" value="1"/>
</dbReference>
<dbReference type="SMART" id="SM00387">
    <property type="entry name" value="HATPase_c"/>
    <property type="match status" value="1"/>
</dbReference>
<evidence type="ECO:0000256" key="7">
    <source>
        <dbReference type="ARBA" id="ARBA00022490"/>
    </source>
</evidence>
<evidence type="ECO:0000256" key="12">
    <source>
        <dbReference type="ARBA" id="ARBA00023012"/>
    </source>
</evidence>
<evidence type="ECO:0000256" key="2">
    <source>
        <dbReference type="ARBA" id="ARBA00001966"/>
    </source>
</evidence>
<comment type="caution">
    <text evidence="19">The sequence shown here is derived from an EMBL/GenBank/DDBJ whole genome shotgun (WGS) entry which is preliminary data.</text>
</comment>
<keyword evidence="13" id="KW-0411">Iron-sulfur</keyword>
<keyword evidence="16" id="KW-0175">Coiled coil</keyword>
<evidence type="ECO:0000256" key="17">
    <source>
        <dbReference type="SAM" id="Phobius"/>
    </source>
</evidence>
<dbReference type="CDD" id="cd16917">
    <property type="entry name" value="HATPase_UhpB-NarQ-NarX-like"/>
    <property type="match status" value="1"/>
</dbReference>
<dbReference type="InterPro" id="IPR003594">
    <property type="entry name" value="HATPase_dom"/>
</dbReference>
<keyword evidence="11" id="KW-0408">Iron</keyword>
<keyword evidence="17" id="KW-1133">Transmembrane helix</keyword>
<dbReference type="PROSITE" id="PS50109">
    <property type="entry name" value="HIS_KIN"/>
    <property type="match status" value="1"/>
</dbReference>
<dbReference type="GO" id="GO:0016301">
    <property type="term" value="F:kinase activity"/>
    <property type="evidence" value="ECO:0007669"/>
    <property type="project" value="UniProtKB-KW"/>
</dbReference>
<evidence type="ECO:0000256" key="13">
    <source>
        <dbReference type="ARBA" id="ARBA00023014"/>
    </source>
</evidence>
<dbReference type="RefSeq" id="WP_346091753.1">
    <property type="nucleotide sequence ID" value="NZ_BAABKS010000036.1"/>
</dbReference>
<keyword evidence="6" id="KW-0004">4Fe-4S</keyword>
<evidence type="ECO:0000313" key="20">
    <source>
        <dbReference type="Proteomes" id="UP001597182"/>
    </source>
</evidence>
<dbReference type="SUPFAM" id="SSF55874">
    <property type="entry name" value="ATPase domain of HSP90 chaperone/DNA topoisomerase II/histidine kinase"/>
    <property type="match status" value="1"/>
</dbReference>
<keyword evidence="7" id="KW-0963">Cytoplasm</keyword>
<dbReference type="EC" id="2.7.13.3" evidence="4"/>
<dbReference type="InterPro" id="IPR011712">
    <property type="entry name" value="Sig_transdc_His_kin_sub3_dim/P"/>
</dbReference>
<dbReference type="Gene3D" id="1.20.5.1930">
    <property type="match status" value="1"/>
</dbReference>
<name>A0ABW3VMW7_9PSEU</name>
<dbReference type="PRINTS" id="PR00344">
    <property type="entry name" value="BCTRLSENSOR"/>
</dbReference>
<evidence type="ECO:0000256" key="5">
    <source>
        <dbReference type="ARBA" id="ARBA00017322"/>
    </source>
</evidence>
<evidence type="ECO:0000256" key="3">
    <source>
        <dbReference type="ARBA" id="ARBA00004496"/>
    </source>
</evidence>
<dbReference type="Gene3D" id="3.30.565.10">
    <property type="entry name" value="Histidine kinase-like ATPase, C-terminal domain"/>
    <property type="match status" value="1"/>
</dbReference>
<protein>
    <recommendedName>
        <fullName evidence="5">Oxygen sensor histidine kinase NreB</fullName>
        <ecNumber evidence="4">2.7.13.3</ecNumber>
    </recommendedName>
    <alternativeName>
        <fullName evidence="15">Nitrogen regulation protein B</fullName>
    </alternativeName>
</protein>
<dbReference type="InterPro" id="IPR017205">
    <property type="entry name" value="Sig_transdc_His_kinase_ChrS"/>
</dbReference>
<keyword evidence="9" id="KW-0479">Metal-binding</keyword>
<keyword evidence="17" id="KW-0472">Membrane</keyword>
<proteinExistence type="predicted"/>
<feature type="transmembrane region" description="Helical" evidence="17">
    <location>
        <begin position="122"/>
        <end position="142"/>
    </location>
</feature>
<keyword evidence="17" id="KW-0812">Transmembrane</keyword>
<dbReference type="InterPro" id="IPR050482">
    <property type="entry name" value="Sensor_HK_TwoCompSys"/>
</dbReference>
<evidence type="ECO:0000256" key="9">
    <source>
        <dbReference type="ARBA" id="ARBA00022723"/>
    </source>
</evidence>
<dbReference type="InterPro" id="IPR036890">
    <property type="entry name" value="HATPase_C_sf"/>
</dbReference>
<dbReference type="InterPro" id="IPR004358">
    <property type="entry name" value="Sig_transdc_His_kin-like_C"/>
</dbReference>
<dbReference type="PANTHER" id="PTHR24421:SF62">
    <property type="entry name" value="SENSORY TRANSDUCTION HISTIDINE KINASE"/>
    <property type="match status" value="1"/>
</dbReference>
<evidence type="ECO:0000256" key="8">
    <source>
        <dbReference type="ARBA" id="ARBA00022679"/>
    </source>
</evidence>
<feature type="transmembrane region" description="Helical" evidence="17">
    <location>
        <begin position="148"/>
        <end position="172"/>
    </location>
</feature>
<evidence type="ECO:0000256" key="4">
    <source>
        <dbReference type="ARBA" id="ARBA00012438"/>
    </source>
</evidence>
<comment type="catalytic activity">
    <reaction evidence="1">
        <text>ATP + protein L-histidine = ADP + protein N-phospho-L-histidine.</text>
        <dbReference type="EC" id="2.7.13.3"/>
    </reaction>
</comment>
<dbReference type="Proteomes" id="UP001597182">
    <property type="component" value="Unassembled WGS sequence"/>
</dbReference>
<evidence type="ECO:0000256" key="16">
    <source>
        <dbReference type="SAM" id="Coils"/>
    </source>
</evidence>
<evidence type="ECO:0000256" key="11">
    <source>
        <dbReference type="ARBA" id="ARBA00023004"/>
    </source>
</evidence>
<reference evidence="20" key="1">
    <citation type="journal article" date="2019" name="Int. J. Syst. Evol. Microbiol.">
        <title>The Global Catalogue of Microorganisms (GCM) 10K type strain sequencing project: providing services to taxonomists for standard genome sequencing and annotation.</title>
        <authorList>
            <consortium name="The Broad Institute Genomics Platform"/>
            <consortium name="The Broad Institute Genome Sequencing Center for Infectious Disease"/>
            <person name="Wu L."/>
            <person name="Ma J."/>
        </authorList>
    </citation>
    <scope>NUCLEOTIDE SEQUENCE [LARGE SCALE GENOMIC DNA]</scope>
    <source>
        <strain evidence="20">CCUG 49018</strain>
    </source>
</reference>
<comment type="subcellular location">
    <subcellularLocation>
        <location evidence="3">Cytoplasm</location>
    </subcellularLocation>
</comment>
<evidence type="ECO:0000259" key="18">
    <source>
        <dbReference type="PROSITE" id="PS50109"/>
    </source>
</evidence>
<evidence type="ECO:0000256" key="10">
    <source>
        <dbReference type="ARBA" id="ARBA00022777"/>
    </source>
</evidence>
<comment type="cofactor">
    <cofactor evidence="2">
        <name>[4Fe-4S] cluster</name>
        <dbReference type="ChEBI" id="CHEBI:49883"/>
    </cofactor>
</comment>
<feature type="domain" description="Histidine kinase" evidence="18">
    <location>
        <begin position="227"/>
        <end position="416"/>
    </location>
</feature>